<feature type="region of interest" description="Disordered" evidence="1">
    <location>
        <begin position="342"/>
        <end position="381"/>
    </location>
</feature>
<keyword evidence="3" id="KW-0418">Kinase</keyword>
<organism evidence="3 4">
    <name type="scientific">Acipenser ruthenus</name>
    <name type="common">Sterlet sturgeon</name>
    <dbReference type="NCBI Taxonomy" id="7906"/>
    <lineage>
        <taxon>Eukaryota</taxon>
        <taxon>Metazoa</taxon>
        <taxon>Chordata</taxon>
        <taxon>Craniata</taxon>
        <taxon>Vertebrata</taxon>
        <taxon>Euteleostomi</taxon>
        <taxon>Actinopterygii</taxon>
        <taxon>Chondrostei</taxon>
        <taxon>Acipenseriformes</taxon>
        <taxon>Acipenseridae</taxon>
        <taxon>Acipenser</taxon>
    </lineage>
</organism>
<dbReference type="Pfam" id="PF00069">
    <property type="entry name" value="Pkinase"/>
    <property type="match status" value="1"/>
</dbReference>
<dbReference type="SMART" id="SM00220">
    <property type="entry name" value="S_TKc"/>
    <property type="match status" value="1"/>
</dbReference>
<dbReference type="AlphaFoldDB" id="A0A444V1W7"/>
<comment type="caution">
    <text evidence="3">The sequence shown here is derived from an EMBL/GenBank/DDBJ whole genome shotgun (WGS) entry which is preliminary data.</text>
</comment>
<dbReference type="Proteomes" id="UP000289886">
    <property type="component" value="Unassembled WGS sequence"/>
</dbReference>
<dbReference type="PROSITE" id="PS00108">
    <property type="entry name" value="PROTEIN_KINASE_ST"/>
    <property type="match status" value="1"/>
</dbReference>
<dbReference type="PROSITE" id="PS50011">
    <property type="entry name" value="PROTEIN_KINASE_DOM"/>
    <property type="match status" value="1"/>
</dbReference>
<feature type="domain" description="Protein kinase" evidence="2">
    <location>
        <begin position="1"/>
        <end position="342"/>
    </location>
</feature>
<dbReference type="InterPro" id="IPR008271">
    <property type="entry name" value="Ser/Thr_kinase_AS"/>
</dbReference>
<sequence>MSSLALEELCHLTAQSLTSLELRDHFRVIRQLGTPMALKLCPRRSSSKLSFLREYCVSLSLSAHPSIIGVFGIVFQTPLLFGFAQEVGVPPLWAQRVLSQLSLALDFLHSKALVHRDVKPENVLLCGPECRRVKLSDFGLTKHRGSRVRGTRGPVPYSAPELTIEGGEGEGLSDIGSDVTATADINGNANANVNVNVSGNAKAKGNVNGPAPVPAASLSPGPWRLALPSLDSWALGVLTFCLLTGCFPWERSCPSDPLYRDFIRWFESRDSAGGTGRTGSSGVELPADEDENEKWGSAHLPPAQFRSFTPLALSLFRGLLTPNPQVRATPREALEYLRGPWVNEREGEGEGGVEGERGGETGGEREEERGERVGNSAKTQPFISLSVEPVLEIHCEH</sequence>
<gene>
    <name evidence="3" type="ORF">EOD39_17974</name>
</gene>
<name>A0A444V1W7_ACIRT</name>
<feature type="compositionally biased region" description="Basic and acidic residues" evidence="1">
    <location>
        <begin position="343"/>
        <end position="372"/>
    </location>
</feature>
<dbReference type="Gene3D" id="1.10.510.10">
    <property type="entry name" value="Transferase(Phosphotransferase) domain 1"/>
    <property type="match status" value="1"/>
</dbReference>
<keyword evidence="3" id="KW-0808">Transferase</keyword>
<evidence type="ECO:0000313" key="4">
    <source>
        <dbReference type="Proteomes" id="UP000289886"/>
    </source>
</evidence>
<dbReference type="EMBL" id="SCEB01003377">
    <property type="protein sequence ID" value="RXM94456.1"/>
    <property type="molecule type" value="Genomic_DNA"/>
</dbReference>
<proteinExistence type="predicted"/>
<dbReference type="GO" id="GO:0004674">
    <property type="term" value="F:protein serine/threonine kinase activity"/>
    <property type="evidence" value="ECO:0007669"/>
    <property type="project" value="TreeGrafter"/>
</dbReference>
<evidence type="ECO:0000313" key="3">
    <source>
        <dbReference type="EMBL" id="RXM94456.1"/>
    </source>
</evidence>
<protein>
    <submittedName>
        <fullName evidence="3">Serine/threonine-protein kinase SBK2</fullName>
    </submittedName>
</protein>
<dbReference type="InterPro" id="IPR011009">
    <property type="entry name" value="Kinase-like_dom_sf"/>
</dbReference>
<dbReference type="SUPFAM" id="SSF56112">
    <property type="entry name" value="Protein kinase-like (PK-like)"/>
    <property type="match status" value="1"/>
</dbReference>
<evidence type="ECO:0000259" key="2">
    <source>
        <dbReference type="PROSITE" id="PS50011"/>
    </source>
</evidence>
<keyword evidence="4" id="KW-1185">Reference proteome</keyword>
<evidence type="ECO:0000256" key="1">
    <source>
        <dbReference type="SAM" id="MobiDB-lite"/>
    </source>
</evidence>
<dbReference type="PANTHER" id="PTHR24359:SF34">
    <property type="entry name" value="PROTEIN KINASE DOMAIN-CONTAINING PROTEIN"/>
    <property type="match status" value="1"/>
</dbReference>
<reference evidence="3 4" key="1">
    <citation type="submission" date="2019-01" db="EMBL/GenBank/DDBJ databases">
        <title>Draft Genome and Complete Hox-Cluster Characterization of the Sterlet Sturgeon (Acipenser ruthenus).</title>
        <authorList>
            <person name="Wei Q."/>
        </authorList>
    </citation>
    <scope>NUCLEOTIDE SEQUENCE [LARGE SCALE GENOMIC DNA]</scope>
    <source>
        <strain evidence="3">WHYD16114868_AA</strain>
        <tissue evidence="3">Blood</tissue>
    </source>
</reference>
<dbReference type="PANTHER" id="PTHR24359">
    <property type="entry name" value="SERINE/THREONINE-PROTEIN KINASE SBK1"/>
    <property type="match status" value="1"/>
</dbReference>
<dbReference type="GO" id="GO:0005524">
    <property type="term" value="F:ATP binding"/>
    <property type="evidence" value="ECO:0007669"/>
    <property type="project" value="InterPro"/>
</dbReference>
<dbReference type="InterPro" id="IPR000719">
    <property type="entry name" value="Prot_kinase_dom"/>
</dbReference>
<accession>A0A444V1W7</accession>
<feature type="region of interest" description="Disordered" evidence="1">
    <location>
        <begin position="270"/>
        <end position="297"/>
    </location>
</feature>